<dbReference type="PROSITE" id="PS01124">
    <property type="entry name" value="HTH_ARAC_FAMILY_2"/>
    <property type="match status" value="1"/>
</dbReference>
<evidence type="ECO:0000313" key="5">
    <source>
        <dbReference type="EMBL" id="MBC2396172.1"/>
    </source>
</evidence>
<dbReference type="AlphaFoldDB" id="A0A923E6K6"/>
<reference evidence="5 6" key="1">
    <citation type="submission" date="2020-04" db="EMBL/GenBank/DDBJ databases">
        <title>Genomic insights into acetone-butanol-ethanol (ABE) fermentation by sequencing solventogenic clostridia strains.</title>
        <authorList>
            <person name="Brown S."/>
        </authorList>
    </citation>
    <scope>NUCLEOTIDE SEQUENCE [LARGE SCALE GENOMIC DNA]</scope>
    <source>
        <strain evidence="5 6">DJ011</strain>
    </source>
</reference>
<dbReference type="SUPFAM" id="SSF46689">
    <property type="entry name" value="Homeodomain-like"/>
    <property type="match status" value="1"/>
</dbReference>
<name>A0A923E6K6_CLOTT</name>
<dbReference type="Proteomes" id="UP000563151">
    <property type="component" value="Unassembled WGS sequence"/>
</dbReference>
<keyword evidence="6" id="KW-1185">Reference proteome</keyword>
<evidence type="ECO:0000256" key="3">
    <source>
        <dbReference type="ARBA" id="ARBA00023163"/>
    </source>
</evidence>
<dbReference type="PANTHER" id="PTHR47893:SF1">
    <property type="entry name" value="REGULATORY PROTEIN PCHR"/>
    <property type="match status" value="1"/>
</dbReference>
<dbReference type="GO" id="GO:0043565">
    <property type="term" value="F:sequence-specific DNA binding"/>
    <property type="evidence" value="ECO:0007669"/>
    <property type="project" value="InterPro"/>
</dbReference>
<dbReference type="SMART" id="SM00342">
    <property type="entry name" value="HTH_ARAC"/>
    <property type="match status" value="1"/>
</dbReference>
<dbReference type="GO" id="GO:0003700">
    <property type="term" value="F:DNA-binding transcription factor activity"/>
    <property type="evidence" value="ECO:0007669"/>
    <property type="project" value="InterPro"/>
</dbReference>
<keyword evidence="3" id="KW-0804">Transcription</keyword>
<dbReference type="Pfam" id="PF12833">
    <property type="entry name" value="HTH_18"/>
    <property type="match status" value="1"/>
</dbReference>
<keyword evidence="2" id="KW-0238">DNA-binding</keyword>
<dbReference type="PROSITE" id="PS00041">
    <property type="entry name" value="HTH_ARAC_FAMILY_1"/>
    <property type="match status" value="1"/>
</dbReference>
<sequence length="331" mass="38898">MVLGIKSDIVEKYCKYIEKEFSCKTSEEFLGKRYVIGEEFGIGNFSTMKIEDGLEISISNMYKADTYFDNRNYKDEILEVSYCYSGIGQINTLPHNEEYIFKEGHICIYKGLNDVEYFKFKYDKCKTVSVHMNFSTVKNIVNPIWEDKMIIDWENNINKIFKEDILIIEKASYEMKKIAEEIGDISINSMLDYMKLKLKTIEFLATFFEEKCNKKPSLDLPRQETEIIVSAKEIINRSFPNILSVKELACNLNISIYKLQEEFKNITGYTVYEYIKKLKIEKAKDLLKNTDMSMLQIANEIGYENPSKFASAFKEYNKITPLKYKKLNMYK</sequence>
<evidence type="ECO:0000313" key="6">
    <source>
        <dbReference type="Proteomes" id="UP000563151"/>
    </source>
</evidence>
<keyword evidence="1" id="KW-0805">Transcription regulation</keyword>
<gene>
    <name evidence="5" type="ORF">HGG79_00015</name>
</gene>
<feature type="domain" description="HTH araC/xylS-type" evidence="4">
    <location>
        <begin position="229"/>
        <end position="327"/>
    </location>
</feature>
<dbReference type="PANTHER" id="PTHR47893">
    <property type="entry name" value="REGULATORY PROTEIN PCHR"/>
    <property type="match status" value="1"/>
</dbReference>
<evidence type="ECO:0000256" key="1">
    <source>
        <dbReference type="ARBA" id="ARBA00023015"/>
    </source>
</evidence>
<dbReference type="RefSeq" id="WP_035151446.1">
    <property type="nucleotide sequence ID" value="NZ_JAAZWO010000001.1"/>
</dbReference>
<dbReference type="InterPro" id="IPR009057">
    <property type="entry name" value="Homeodomain-like_sf"/>
</dbReference>
<evidence type="ECO:0000256" key="2">
    <source>
        <dbReference type="ARBA" id="ARBA00023125"/>
    </source>
</evidence>
<evidence type="ECO:0000259" key="4">
    <source>
        <dbReference type="PROSITE" id="PS01124"/>
    </source>
</evidence>
<dbReference type="InterPro" id="IPR018060">
    <property type="entry name" value="HTH_AraC"/>
</dbReference>
<dbReference type="EMBL" id="JAAZWO010000001">
    <property type="protein sequence ID" value="MBC2396172.1"/>
    <property type="molecule type" value="Genomic_DNA"/>
</dbReference>
<proteinExistence type="predicted"/>
<comment type="caution">
    <text evidence="5">The sequence shown here is derived from an EMBL/GenBank/DDBJ whole genome shotgun (WGS) entry which is preliminary data.</text>
</comment>
<organism evidence="5 6">
    <name type="scientific">Clostridium tetanomorphum</name>
    <dbReference type="NCBI Taxonomy" id="1553"/>
    <lineage>
        <taxon>Bacteria</taxon>
        <taxon>Bacillati</taxon>
        <taxon>Bacillota</taxon>
        <taxon>Clostridia</taxon>
        <taxon>Eubacteriales</taxon>
        <taxon>Clostridiaceae</taxon>
        <taxon>Clostridium</taxon>
    </lineage>
</organism>
<accession>A0A923E6K6</accession>
<dbReference type="Gene3D" id="1.10.10.60">
    <property type="entry name" value="Homeodomain-like"/>
    <property type="match status" value="2"/>
</dbReference>
<dbReference type="InterPro" id="IPR018062">
    <property type="entry name" value="HTH_AraC-typ_CS"/>
</dbReference>
<dbReference type="InterPro" id="IPR053142">
    <property type="entry name" value="PchR_regulatory_protein"/>
</dbReference>
<protein>
    <submittedName>
        <fullName evidence="5">Helix-turn-helix transcriptional regulator</fullName>
    </submittedName>
</protein>